<name>A0A1G4YIZ9_9ENTR</name>
<evidence type="ECO:0000313" key="1">
    <source>
        <dbReference type="EMBL" id="SCX53467.1"/>
    </source>
</evidence>
<sequence length="110" mass="12807">MARFAIIWHTQRLWRTRGKWRAMLLCSRRINGKEVRLAVLVQSDKQQAQALSCACQINKAAPLASVMFIKAVLARDEMPLRADGVYERLIADDDEGWRRFRRSTPQFSRC</sequence>
<comment type="caution">
    <text evidence="1">The sequence shown here is derived from an EMBL/GenBank/DDBJ whole genome shotgun (WGS) entry which is preliminary data.</text>
</comment>
<protein>
    <submittedName>
        <fullName evidence="1">Enoyl-CoA hydratase</fullName>
    </submittedName>
</protein>
<reference evidence="1 2" key="1">
    <citation type="submission" date="2016-10" db="EMBL/GenBank/DDBJ databases">
        <authorList>
            <person name="Varghese N."/>
            <person name="Submissions S."/>
        </authorList>
    </citation>
    <scope>NUCLEOTIDE SEQUENCE [LARGE SCALE GENOMIC DNA]</scope>
    <source>
        <strain evidence="1 2">CGMCC 1.12102</strain>
    </source>
</reference>
<dbReference type="Proteomes" id="UP000183569">
    <property type="component" value="Unassembled WGS sequence"/>
</dbReference>
<dbReference type="GeneID" id="23843843"/>
<evidence type="ECO:0000313" key="2">
    <source>
        <dbReference type="Proteomes" id="UP000183569"/>
    </source>
</evidence>
<dbReference type="AlphaFoldDB" id="A0A1G4YIZ9"/>
<dbReference type="EMBL" id="FMUI01000008">
    <property type="protein sequence ID" value="SCX53467.1"/>
    <property type="molecule type" value="Genomic_DNA"/>
</dbReference>
<gene>
    <name evidence="1" type="ORF">SAMN02927897_02817</name>
</gene>
<organism evidence="1 2">
    <name type="scientific">Kosakonia sacchari</name>
    <dbReference type="NCBI Taxonomy" id="1158459"/>
    <lineage>
        <taxon>Bacteria</taxon>
        <taxon>Pseudomonadati</taxon>
        <taxon>Pseudomonadota</taxon>
        <taxon>Gammaproteobacteria</taxon>
        <taxon>Enterobacterales</taxon>
        <taxon>Enterobacteriaceae</taxon>
        <taxon>Kosakonia</taxon>
    </lineage>
</organism>
<dbReference type="RefSeq" id="WP_017458653.1">
    <property type="nucleotide sequence ID" value="NZ_FMUI01000008.1"/>
</dbReference>
<proteinExistence type="predicted"/>
<accession>A0A1G4YIZ9</accession>